<organism evidence="2 3">
    <name type="scientific">Mycena maculata</name>
    <dbReference type="NCBI Taxonomy" id="230809"/>
    <lineage>
        <taxon>Eukaryota</taxon>
        <taxon>Fungi</taxon>
        <taxon>Dikarya</taxon>
        <taxon>Basidiomycota</taxon>
        <taxon>Agaricomycotina</taxon>
        <taxon>Agaricomycetes</taxon>
        <taxon>Agaricomycetidae</taxon>
        <taxon>Agaricales</taxon>
        <taxon>Marasmiineae</taxon>
        <taxon>Mycenaceae</taxon>
        <taxon>Mycena</taxon>
    </lineage>
</organism>
<evidence type="ECO:0000313" key="3">
    <source>
        <dbReference type="Proteomes" id="UP001215280"/>
    </source>
</evidence>
<dbReference type="AlphaFoldDB" id="A0AAD7K5V4"/>
<feature type="region of interest" description="Disordered" evidence="1">
    <location>
        <begin position="64"/>
        <end position="102"/>
    </location>
</feature>
<keyword evidence="3" id="KW-1185">Reference proteome</keyword>
<dbReference type="Proteomes" id="UP001215280">
    <property type="component" value="Unassembled WGS sequence"/>
</dbReference>
<feature type="region of interest" description="Disordered" evidence="1">
    <location>
        <begin position="1"/>
        <end position="21"/>
    </location>
</feature>
<feature type="compositionally biased region" description="Basic and acidic residues" evidence="1">
    <location>
        <begin position="87"/>
        <end position="102"/>
    </location>
</feature>
<evidence type="ECO:0000313" key="2">
    <source>
        <dbReference type="EMBL" id="KAJ7777850.1"/>
    </source>
</evidence>
<name>A0AAD7K5V4_9AGAR</name>
<protein>
    <submittedName>
        <fullName evidence="2">Uncharacterized protein</fullName>
    </submittedName>
</protein>
<accession>A0AAD7K5V4</accession>
<feature type="compositionally biased region" description="Pro residues" evidence="1">
    <location>
        <begin position="1"/>
        <end position="17"/>
    </location>
</feature>
<comment type="caution">
    <text evidence="2">The sequence shown here is derived from an EMBL/GenBank/DDBJ whole genome shotgun (WGS) entry which is preliminary data.</text>
</comment>
<reference evidence="2" key="1">
    <citation type="submission" date="2023-03" db="EMBL/GenBank/DDBJ databases">
        <title>Massive genome expansion in bonnet fungi (Mycena s.s.) driven by repeated elements and novel gene families across ecological guilds.</title>
        <authorList>
            <consortium name="Lawrence Berkeley National Laboratory"/>
            <person name="Harder C.B."/>
            <person name="Miyauchi S."/>
            <person name="Viragh M."/>
            <person name="Kuo A."/>
            <person name="Thoen E."/>
            <person name="Andreopoulos B."/>
            <person name="Lu D."/>
            <person name="Skrede I."/>
            <person name="Drula E."/>
            <person name="Henrissat B."/>
            <person name="Morin E."/>
            <person name="Kohler A."/>
            <person name="Barry K."/>
            <person name="LaButti K."/>
            <person name="Morin E."/>
            <person name="Salamov A."/>
            <person name="Lipzen A."/>
            <person name="Mereny Z."/>
            <person name="Hegedus B."/>
            <person name="Baldrian P."/>
            <person name="Stursova M."/>
            <person name="Weitz H."/>
            <person name="Taylor A."/>
            <person name="Grigoriev I.V."/>
            <person name="Nagy L.G."/>
            <person name="Martin F."/>
            <person name="Kauserud H."/>
        </authorList>
    </citation>
    <scope>NUCLEOTIDE SEQUENCE</scope>
    <source>
        <strain evidence="2">CBHHK188m</strain>
    </source>
</reference>
<dbReference type="EMBL" id="JARJLG010000009">
    <property type="protein sequence ID" value="KAJ7777850.1"/>
    <property type="molecule type" value="Genomic_DNA"/>
</dbReference>
<gene>
    <name evidence="2" type="ORF">DFH07DRAFT_766083</name>
</gene>
<sequence>MPPPSRSSSPTSPPSSPRPLDDLLALAQQLTPRKSPRTLRKIQIRDQIQVQANDAQQERTKLKRLAIDAEQQADTARKPAKRRKRGDRAQDADESEPNAKKLETVIRDAGRNFTITRSLFLIDHAVFTTEPDFNFNYDHEFDSTENELKGQLCDILAVLPESVRPKINQQWVQDSFLDGLHAQRASIGHRLCVEALPYIADNVKAFNTSASRFEAFSELIGYKKATPTTAKYYDRFEAPILYDEWNGTTYVSLIRGKKGAVGLFEGLSRLPQAACLERIHHIVAVGPGGISIAAILTIWLHSADTQLVQVGDETSIDYGKRLRAYNRRIREGLRDKKAWAIDLLKYWNQTLFPNADQSDYGAAGLEDLDDDADLDDIFSQAPSVPDSAVPSINASSHDNDEEEEEQPRWTRHTSSPTPPSPQHSRQSSKQPPARNQHKPTAQASQHTPNNDPPANAARRQNAGGSSSSRRPLARR</sequence>
<feature type="compositionally biased region" description="Low complexity" evidence="1">
    <location>
        <begin position="422"/>
        <end position="432"/>
    </location>
</feature>
<feature type="region of interest" description="Disordered" evidence="1">
    <location>
        <begin position="375"/>
        <end position="475"/>
    </location>
</feature>
<feature type="compositionally biased region" description="Polar residues" evidence="1">
    <location>
        <begin position="438"/>
        <end position="449"/>
    </location>
</feature>
<proteinExistence type="predicted"/>
<evidence type="ECO:0000256" key="1">
    <source>
        <dbReference type="SAM" id="MobiDB-lite"/>
    </source>
</evidence>